<dbReference type="GO" id="GO:0003677">
    <property type="term" value="F:DNA binding"/>
    <property type="evidence" value="ECO:0007669"/>
    <property type="project" value="UniProtKB-KW"/>
</dbReference>
<evidence type="ECO:0000259" key="1">
    <source>
        <dbReference type="SMART" id="SM00670"/>
    </source>
</evidence>
<dbReference type="SMART" id="SM00670">
    <property type="entry name" value="PINc"/>
    <property type="match status" value="1"/>
</dbReference>
<dbReference type="Gene3D" id="3.40.50.1010">
    <property type="entry name" value="5'-nuclease"/>
    <property type="match status" value="1"/>
</dbReference>
<dbReference type="InterPro" id="IPR052106">
    <property type="entry name" value="PINc/VapC_TA"/>
</dbReference>
<dbReference type="AlphaFoldDB" id="A0A2S9SUD2"/>
<dbReference type="Proteomes" id="UP000238649">
    <property type="component" value="Unassembled WGS sequence"/>
</dbReference>
<dbReference type="Pfam" id="PF01850">
    <property type="entry name" value="PIN"/>
    <property type="match status" value="1"/>
</dbReference>
<dbReference type="EMBL" id="NXGH01000008">
    <property type="protein sequence ID" value="PRM90181.1"/>
    <property type="molecule type" value="Genomic_DNA"/>
</dbReference>
<keyword evidence="2" id="KW-0238">DNA-binding</keyword>
<dbReference type="PANTHER" id="PTHR38826:SF5">
    <property type="entry name" value="RIBONUCLEASE VAPC13"/>
    <property type="match status" value="1"/>
</dbReference>
<protein>
    <submittedName>
        <fullName evidence="2">DNA-binding protein</fullName>
    </submittedName>
</protein>
<accession>A0A2S9SUD2</accession>
<dbReference type="OrthoDB" id="8687082at2"/>
<sequence>MKDKIFIDTNILLYAYSTEKNKQEIAQNIINTNNNIYISKQVINETINIIIKKFKLNIKDIINVVKELEKEFIILDFDIQTQLNALKLKQNYNLQFYDALIVSTALENSCTILYSEDMQDKLVIEKNLKIINPF</sequence>
<dbReference type="RefSeq" id="WP_105911469.1">
    <property type="nucleotide sequence ID" value="NZ_NXGH01000008.1"/>
</dbReference>
<evidence type="ECO:0000313" key="2">
    <source>
        <dbReference type="EMBL" id="PRM90181.1"/>
    </source>
</evidence>
<dbReference type="InterPro" id="IPR029060">
    <property type="entry name" value="PIN-like_dom_sf"/>
</dbReference>
<dbReference type="InterPro" id="IPR002716">
    <property type="entry name" value="PIN_dom"/>
</dbReference>
<dbReference type="PANTHER" id="PTHR38826">
    <property type="entry name" value="RIBONUCLEASE VAPC13"/>
    <property type="match status" value="1"/>
</dbReference>
<name>A0A2S9SUD2_9BACT</name>
<comment type="caution">
    <text evidence="2">The sequence shown here is derived from an EMBL/GenBank/DDBJ whole genome shotgun (WGS) entry which is preliminary data.</text>
</comment>
<proteinExistence type="predicted"/>
<reference evidence="2 3" key="1">
    <citation type="submission" date="2017-09" db="EMBL/GenBank/DDBJ databases">
        <title>Reassesment of A. cryaerophilus.</title>
        <authorList>
            <person name="Perez-Cataluna A."/>
            <person name="Collado L."/>
            <person name="Salgado O."/>
            <person name="Lefinanco V."/>
            <person name="Figueras M.J."/>
        </authorList>
    </citation>
    <scope>NUCLEOTIDE SEQUENCE [LARGE SCALE GENOMIC DNA]</scope>
    <source>
        <strain evidence="2 3">LMG 9871</strain>
    </source>
</reference>
<dbReference type="SUPFAM" id="SSF88723">
    <property type="entry name" value="PIN domain-like"/>
    <property type="match status" value="1"/>
</dbReference>
<feature type="domain" description="PIN" evidence="1">
    <location>
        <begin position="3"/>
        <end position="122"/>
    </location>
</feature>
<dbReference type="CDD" id="cd18692">
    <property type="entry name" value="PIN_VapC-like"/>
    <property type="match status" value="1"/>
</dbReference>
<organism evidence="2 3">
    <name type="scientific">Aliarcobacter cryaerophilus</name>
    <dbReference type="NCBI Taxonomy" id="28198"/>
    <lineage>
        <taxon>Bacteria</taxon>
        <taxon>Pseudomonadati</taxon>
        <taxon>Campylobacterota</taxon>
        <taxon>Epsilonproteobacteria</taxon>
        <taxon>Campylobacterales</taxon>
        <taxon>Arcobacteraceae</taxon>
        <taxon>Aliarcobacter</taxon>
    </lineage>
</organism>
<evidence type="ECO:0000313" key="3">
    <source>
        <dbReference type="Proteomes" id="UP000238649"/>
    </source>
</evidence>
<gene>
    <name evidence="2" type="ORF">CJ671_04190</name>
</gene>